<accession>A0A6A6EYL8</accession>
<dbReference type="AlphaFoldDB" id="A0A6A6EYL8"/>
<dbReference type="Proteomes" id="UP000800200">
    <property type="component" value="Unassembled WGS sequence"/>
</dbReference>
<name>A0A6A6EYL8_9PEZI</name>
<organism evidence="1 2">
    <name type="scientific">Zopfia rhizophila CBS 207.26</name>
    <dbReference type="NCBI Taxonomy" id="1314779"/>
    <lineage>
        <taxon>Eukaryota</taxon>
        <taxon>Fungi</taxon>
        <taxon>Dikarya</taxon>
        <taxon>Ascomycota</taxon>
        <taxon>Pezizomycotina</taxon>
        <taxon>Dothideomycetes</taxon>
        <taxon>Dothideomycetes incertae sedis</taxon>
        <taxon>Zopfiaceae</taxon>
        <taxon>Zopfia</taxon>
    </lineage>
</organism>
<reference evidence="1" key="1">
    <citation type="journal article" date="2020" name="Stud. Mycol.">
        <title>101 Dothideomycetes genomes: a test case for predicting lifestyles and emergence of pathogens.</title>
        <authorList>
            <person name="Haridas S."/>
            <person name="Albert R."/>
            <person name="Binder M."/>
            <person name="Bloem J."/>
            <person name="Labutti K."/>
            <person name="Salamov A."/>
            <person name="Andreopoulos B."/>
            <person name="Baker S."/>
            <person name="Barry K."/>
            <person name="Bills G."/>
            <person name="Bluhm B."/>
            <person name="Cannon C."/>
            <person name="Castanera R."/>
            <person name="Culley D."/>
            <person name="Daum C."/>
            <person name="Ezra D."/>
            <person name="Gonzalez J."/>
            <person name="Henrissat B."/>
            <person name="Kuo A."/>
            <person name="Liang C."/>
            <person name="Lipzen A."/>
            <person name="Lutzoni F."/>
            <person name="Magnuson J."/>
            <person name="Mondo S."/>
            <person name="Nolan M."/>
            <person name="Ohm R."/>
            <person name="Pangilinan J."/>
            <person name="Park H.-J."/>
            <person name="Ramirez L."/>
            <person name="Alfaro M."/>
            <person name="Sun H."/>
            <person name="Tritt A."/>
            <person name="Yoshinaga Y."/>
            <person name="Zwiers L.-H."/>
            <person name="Turgeon B."/>
            <person name="Goodwin S."/>
            <person name="Spatafora J."/>
            <person name="Crous P."/>
            <person name="Grigoriev I."/>
        </authorList>
    </citation>
    <scope>NUCLEOTIDE SEQUENCE</scope>
    <source>
        <strain evidence="1">CBS 207.26</strain>
    </source>
</reference>
<dbReference type="OrthoDB" id="5068804at2759"/>
<protein>
    <submittedName>
        <fullName evidence="1">Uncharacterized protein</fullName>
    </submittedName>
</protein>
<dbReference type="EMBL" id="ML994610">
    <property type="protein sequence ID" value="KAF2194996.1"/>
    <property type="molecule type" value="Genomic_DNA"/>
</dbReference>
<keyword evidence="2" id="KW-1185">Reference proteome</keyword>
<gene>
    <name evidence="1" type="ORF">K469DRAFT_1974</name>
</gene>
<proteinExistence type="predicted"/>
<evidence type="ECO:0000313" key="1">
    <source>
        <dbReference type="EMBL" id="KAF2194996.1"/>
    </source>
</evidence>
<sequence>MALADSEASLLEEGVIFLEDPEVGSRVFEFNQKRFPFQTEEGLDFCRMSTLEDKRIRGIVESFFERSKLGLLKVFGPRQDIVFTFLSNPSNESSEATDEMNKGKDKVKALLVQLLPRNSTMVFYKRSHLHFLRAELAKIGLLQVPSESLEREDIKPCEVTMKDGGFAIIDGRTAFKIVNGHTIMVGFAVEEELKFWGKMGFPKKTGVIQKIKGMESEKIGMNVEFVEKRSMDGSIASTTQPQ</sequence>
<evidence type="ECO:0000313" key="2">
    <source>
        <dbReference type="Proteomes" id="UP000800200"/>
    </source>
</evidence>